<feature type="region of interest" description="Disordered" evidence="1">
    <location>
        <begin position="1"/>
        <end position="21"/>
    </location>
</feature>
<gene>
    <name evidence="2" type="ORF">TGEB3V08_LOCUS9152</name>
</gene>
<sequence>MRRGATLDKSSTGREGPGGAGSGMVASAGALAWGLESLLPSVLQRAPRASGLCMGHPSSLLCTLEARVITATRKDLFEPPVDTKSDLARSGGLWATPHEAWIFSIRHATDPELKTIIRNFRVYSFEEMHRKSTTGELAFGVERLPGGHLSIMSYLQEDSISTLRLMKGDLYTDHVGLAMRKGSPYMGKMNQLIHRLLVSGILLRWEEEVVRKYMSHRIQVAALNSAVVVNDGPTKLRIEHIESQNNTHFFGRLSRLQCVFSLPLSHVGIARVISCDYA</sequence>
<name>A0A7R9K713_TIMGE</name>
<proteinExistence type="predicted"/>
<dbReference type="EMBL" id="OE844006">
    <property type="protein sequence ID" value="CAD7604482.1"/>
    <property type="molecule type" value="Genomic_DNA"/>
</dbReference>
<evidence type="ECO:0000313" key="2">
    <source>
        <dbReference type="EMBL" id="CAD7604482.1"/>
    </source>
</evidence>
<dbReference type="AlphaFoldDB" id="A0A7R9K713"/>
<organism evidence="2">
    <name type="scientific">Timema genevievae</name>
    <name type="common">Walking stick</name>
    <dbReference type="NCBI Taxonomy" id="629358"/>
    <lineage>
        <taxon>Eukaryota</taxon>
        <taxon>Metazoa</taxon>
        <taxon>Ecdysozoa</taxon>
        <taxon>Arthropoda</taxon>
        <taxon>Hexapoda</taxon>
        <taxon>Insecta</taxon>
        <taxon>Pterygota</taxon>
        <taxon>Neoptera</taxon>
        <taxon>Polyneoptera</taxon>
        <taxon>Phasmatodea</taxon>
        <taxon>Timematodea</taxon>
        <taxon>Timematoidea</taxon>
        <taxon>Timematidae</taxon>
        <taxon>Timema</taxon>
    </lineage>
</organism>
<reference evidence="2" key="1">
    <citation type="submission" date="2020-11" db="EMBL/GenBank/DDBJ databases">
        <authorList>
            <person name="Tran Van P."/>
        </authorList>
    </citation>
    <scope>NUCLEOTIDE SEQUENCE</scope>
</reference>
<protein>
    <submittedName>
        <fullName evidence="2">Uncharacterized protein</fullName>
    </submittedName>
</protein>
<evidence type="ECO:0000256" key="1">
    <source>
        <dbReference type="SAM" id="MobiDB-lite"/>
    </source>
</evidence>
<accession>A0A7R9K713</accession>
<dbReference type="SUPFAM" id="SSF53850">
    <property type="entry name" value="Periplasmic binding protein-like II"/>
    <property type="match status" value="1"/>
</dbReference>